<dbReference type="InterPro" id="IPR032675">
    <property type="entry name" value="LRR_dom_sf"/>
</dbReference>
<gene>
    <name evidence="1" type="ORF">M5G18_00715</name>
</gene>
<reference evidence="1" key="1">
    <citation type="submission" date="2022-05" db="EMBL/GenBank/DDBJ databases">
        <title>Novel Pseudomonas spp. Isolated from a Rainbow Trout Aquaculture Facility.</title>
        <authorList>
            <person name="Testerman T."/>
            <person name="Graf J."/>
        </authorList>
    </citation>
    <scope>NUCLEOTIDE SEQUENCE</scope>
    <source>
        <strain evidence="1">ID386</strain>
    </source>
</reference>
<keyword evidence="2" id="KW-1185">Reference proteome</keyword>
<proteinExistence type="predicted"/>
<dbReference type="EMBL" id="JAMDGS010000001">
    <property type="protein sequence ID" value="MDD1123097.1"/>
    <property type="molecule type" value="Genomic_DNA"/>
</dbReference>
<evidence type="ECO:0000313" key="1">
    <source>
        <dbReference type="EMBL" id="MDD1123097.1"/>
    </source>
</evidence>
<sequence>MGLCLDRPFSEEELAESDELDLRNISAKVWPTVLSGCKAKELSLYNLKLASLEGIERLTHTRRLTLEWATKIESLEPVSRLSGLTHLAIGNFPKLRRLDGLEKLSELTELRLCGSLGGGSPLRLESIEPVTRISRLTRFSLANAKFEVDDITGLARCTHLRHLSLTNQFDRSQIAFLASRLNDQLVEPLTACVETHLRCVKCSGLTSMFRGRRMPFLCPACDAPRFEKLTRQFEQLVNDA</sequence>
<protein>
    <submittedName>
        <fullName evidence="1">Protein phosphatase 1 regulatory subunit 42</fullName>
    </submittedName>
</protein>
<comment type="caution">
    <text evidence="1">The sequence shown here is derived from an EMBL/GenBank/DDBJ whole genome shotgun (WGS) entry which is preliminary data.</text>
</comment>
<evidence type="ECO:0000313" key="2">
    <source>
        <dbReference type="Proteomes" id="UP001150531"/>
    </source>
</evidence>
<dbReference type="SUPFAM" id="SSF52058">
    <property type="entry name" value="L domain-like"/>
    <property type="match status" value="1"/>
</dbReference>
<dbReference type="Proteomes" id="UP001150531">
    <property type="component" value="Unassembled WGS sequence"/>
</dbReference>
<dbReference type="Gene3D" id="3.80.10.10">
    <property type="entry name" value="Ribonuclease Inhibitor"/>
    <property type="match status" value="1"/>
</dbReference>
<name>A0ABT5PGU6_9PSED</name>
<dbReference type="RefSeq" id="WP_273896800.1">
    <property type="nucleotide sequence ID" value="NZ_JAMDGS010000001.1"/>
</dbReference>
<accession>A0ABT5PGU6</accession>
<organism evidence="1 2">
    <name type="scientific">Pseudomonas aphyarum</name>
    <dbReference type="NCBI Taxonomy" id="2942629"/>
    <lineage>
        <taxon>Bacteria</taxon>
        <taxon>Pseudomonadati</taxon>
        <taxon>Pseudomonadota</taxon>
        <taxon>Gammaproteobacteria</taxon>
        <taxon>Pseudomonadales</taxon>
        <taxon>Pseudomonadaceae</taxon>
        <taxon>Pseudomonas</taxon>
    </lineage>
</organism>